<gene>
    <name evidence="1" type="ORF">E3A20_30110</name>
</gene>
<evidence type="ECO:0000313" key="1">
    <source>
        <dbReference type="EMBL" id="TWW07859.1"/>
    </source>
</evidence>
<keyword evidence="2" id="KW-1185">Reference proteome</keyword>
<reference evidence="1 2" key="2">
    <citation type="submission" date="2019-08" db="EMBL/GenBank/DDBJ databases">
        <authorList>
            <person name="Henke P."/>
        </authorList>
    </citation>
    <scope>NUCLEOTIDE SEQUENCE [LARGE SCALE GENOMIC DNA]</scope>
    <source>
        <strain evidence="1">Phe10_nw2017</strain>
    </source>
</reference>
<accession>A0A5C6M0V0</accession>
<comment type="caution">
    <text evidence="1">The sequence shown here is derived from an EMBL/GenBank/DDBJ whole genome shotgun (WGS) entry which is preliminary data.</text>
</comment>
<dbReference type="Proteomes" id="UP000321083">
    <property type="component" value="Unassembled WGS sequence"/>
</dbReference>
<dbReference type="EMBL" id="SRHE01000977">
    <property type="protein sequence ID" value="TWW07859.1"/>
    <property type="molecule type" value="Genomic_DNA"/>
</dbReference>
<reference evidence="1 2" key="1">
    <citation type="submission" date="2019-08" db="EMBL/GenBank/DDBJ databases">
        <title>100 year-old enigma solved: identification of Planctomyces bekefii, the type genus and species of the phylum Planctomycetes.</title>
        <authorList>
            <person name="Svetlana D.N."/>
            <person name="Overmann J."/>
        </authorList>
    </citation>
    <scope>NUCLEOTIDE SEQUENCE [LARGE SCALE GENOMIC DNA]</scope>
    <source>
        <strain evidence="1">Phe10_nw2017</strain>
    </source>
</reference>
<organism evidence="1 2">
    <name type="scientific">Planctomyces bekefii</name>
    <dbReference type="NCBI Taxonomy" id="1653850"/>
    <lineage>
        <taxon>Bacteria</taxon>
        <taxon>Pseudomonadati</taxon>
        <taxon>Planctomycetota</taxon>
        <taxon>Planctomycetia</taxon>
        <taxon>Planctomycetales</taxon>
        <taxon>Planctomycetaceae</taxon>
        <taxon>Planctomyces</taxon>
    </lineage>
</organism>
<feature type="non-terminal residue" evidence="1">
    <location>
        <position position="1"/>
    </location>
</feature>
<evidence type="ECO:0000313" key="2">
    <source>
        <dbReference type="Proteomes" id="UP000321083"/>
    </source>
</evidence>
<name>A0A5C6M0V0_9PLAN</name>
<protein>
    <submittedName>
        <fullName evidence="1">Uncharacterized protein</fullName>
    </submittedName>
</protein>
<proteinExistence type="predicted"/>
<sequence length="44" mass="5005">LNCFDDLIEELDYDDESVTTITRIDSEQKEPSFIQTVLGIKEAA</sequence>
<dbReference type="AlphaFoldDB" id="A0A5C6M0V0"/>